<keyword evidence="2" id="KW-1185">Reference proteome</keyword>
<sequence length="111" mass="12069">MWNIEGHDIELAGGPYESDWGAPQVMVHCTRCPDGSDRGWNLWSDPDELGLAIEPAIGIAVVAQHLRETGVDVPDGAEEGATFMGVLQNEVEAGLDVLRDYFETTVHARHG</sequence>
<evidence type="ECO:0000313" key="2">
    <source>
        <dbReference type="Proteomes" id="UP000291101"/>
    </source>
</evidence>
<dbReference type="RefSeq" id="WP_129428274.1">
    <property type="nucleotide sequence ID" value="NZ_SDWV01000022.1"/>
</dbReference>
<dbReference type="AlphaFoldDB" id="A0A4Q2SNI5"/>
<gene>
    <name evidence="1" type="ORF">EUA94_17990</name>
</gene>
<proteinExistence type="predicted"/>
<reference evidence="1 2" key="1">
    <citation type="submission" date="2019-01" db="EMBL/GenBank/DDBJ databases">
        <title>Novel species of Nocardioides.</title>
        <authorList>
            <person name="Liu Q."/>
            <person name="X Y.-H."/>
        </authorList>
    </citation>
    <scope>NUCLEOTIDE SEQUENCE [LARGE SCALE GENOMIC DNA]</scope>
    <source>
        <strain evidence="1 2">HLT2-9</strain>
    </source>
</reference>
<dbReference type="EMBL" id="SDWV01000022">
    <property type="protein sequence ID" value="RYC05639.1"/>
    <property type="molecule type" value="Genomic_DNA"/>
</dbReference>
<protein>
    <submittedName>
        <fullName evidence="1">Uncharacterized protein</fullName>
    </submittedName>
</protein>
<accession>A0A4Q2SNI5</accession>
<organism evidence="1 2">
    <name type="scientific">Nocardioides zhouii</name>
    <dbReference type="NCBI Taxonomy" id="1168729"/>
    <lineage>
        <taxon>Bacteria</taxon>
        <taxon>Bacillati</taxon>
        <taxon>Actinomycetota</taxon>
        <taxon>Actinomycetes</taxon>
        <taxon>Propionibacteriales</taxon>
        <taxon>Nocardioidaceae</taxon>
        <taxon>Nocardioides</taxon>
    </lineage>
</organism>
<evidence type="ECO:0000313" key="1">
    <source>
        <dbReference type="EMBL" id="RYC05639.1"/>
    </source>
</evidence>
<name>A0A4Q2SNI5_9ACTN</name>
<dbReference type="Proteomes" id="UP000291101">
    <property type="component" value="Unassembled WGS sequence"/>
</dbReference>
<comment type="caution">
    <text evidence="1">The sequence shown here is derived from an EMBL/GenBank/DDBJ whole genome shotgun (WGS) entry which is preliminary data.</text>
</comment>